<dbReference type="Gene3D" id="1.20.1250.20">
    <property type="entry name" value="MFS general substrate transporter like domains"/>
    <property type="match status" value="1"/>
</dbReference>
<dbReference type="RefSeq" id="WP_013599930.1">
    <property type="nucleotide sequence ID" value="NC_015145.1"/>
</dbReference>
<feature type="transmembrane region" description="Helical" evidence="5">
    <location>
        <begin position="292"/>
        <end position="310"/>
    </location>
</feature>
<comment type="subcellular location">
    <subcellularLocation>
        <location evidence="1">Cell membrane</location>
        <topology evidence="1">Multi-pass membrane protein</topology>
    </subcellularLocation>
</comment>
<dbReference type="eggNOG" id="COG2814">
    <property type="taxonomic scope" value="Bacteria"/>
</dbReference>
<dbReference type="Proteomes" id="UP000008639">
    <property type="component" value="Chromosome"/>
</dbReference>
<feature type="transmembrane region" description="Helical" evidence="5">
    <location>
        <begin position="226"/>
        <end position="246"/>
    </location>
</feature>
<sequence>MNAAARKIQRVYLTLTLGNTLAASFIWGINTLFLLDAGLSNLEAFAANAFFTVGMVLFEVPTGVVADSWGRRVSFLLGTITLAGSTFLYYLLWQLSAPFWWWALVSVLLGLGFTFFSGAVEAWLVDALRFSGYEGGLETVLGRGQMVSGIAMLAGSVAGGVIAQATNLGVPFLLRVGVLVAMFAVAFLLMHDVGFTPERSAHPLQATRAVLAASVDNGLKNPPVRYIMLAAPFTEGVGIYVFYALQPYLLQLFGDPRAYAIAGLAAAIVAGADVVGGWMAPRVRNLVKRRTSVLIATNIVSALILVVLMVTTTFWVALVLLALWAVVSSAGTPVRQAYLNDMIASKQRATVLSFDSLMGSAGGVVVQPMLGRTADLYGYPASLAVAGAVQLIAAPFILMSRRQHPQADTVADTATAT</sequence>
<dbReference type="AlphaFoldDB" id="F0M1P4"/>
<feature type="transmembrane region" description="Helical" evidence="5">
    <location>
        <begin position="146"/>
        <end position="166"/>
    </location>
</feature>
<feature type="domain" description="Major facilitator superfamily (MFS) profile" evidence="6">
    <location>
        <begin position="1"/>
        <end position="405"/>
    </location>
</feature>
<dbReference type="InterPro" id="IPR011701">
    <property type="entry name" value="MFS"/>
</dbReference>
<reference evidence="7 8" key="1">
    <citation type="journal article" date="2011" name="Stand. Genomic Sci.">
        <title>Complete genome sequence of Arthrobacter phenanthrenivorans type strain (Sphe3).</title>
        <authorList>
            <person name="Kallimanis A."/>
            <person name="Labutti K.M."/>
            <person name="Lapidus A."/>
            <person name="Clum A."/>
            <person name="Lykidis A."/>
            <person name="Mavromatis K."/>
            <person name="Pagani I."/>
            <person name="Liolios K."/>
            <person name="Ivanova N."/>
            <person name="Goodwin L."/>
            <person name="Pitluck S."/>
            <person name="Chen A."/>
            <person name="Palaniappan K."/>
            <person name="Markowitz V."/>
            <person name="Bristow J."/>
            <person name="Velentzas A.D."/>
            <person name="Perisynakis A."/>
            <person name="Ouzounis C.C."/>
            <person name="Kyrpides N.C."/>
            <person name="Koukkou A.I."/>
            <person name="Drainas C."/>
        </authorList>
    </citation>
    <scope>NUCLEOTIDE SEQUENCE [LARGE SCALE GENOMIC DNA]</scope>
    <source>
        <strain evidence="8">DSM 18606 / JCM 16027 / LMG 23796 / Sphe3</strain>
    </source>
</reference>
<evidence type="ECO:0000313" key="7">
    <source>
        <dbReference type="EMBL" id="ADX71990.1"/>
    </source>
</evidence>
<dbReference type="PANTHER" id="PTHR23530:SF1">
    <property type="entry name" value="PERMEASE, MAJOR FACILITATOR SUPERFAMILY-RELATED"/>
    <property type="match status" value="1"/>
</dbReference>
<dbReference type="InterPro" id="IPR036259">
    <property type="entry name" value="MFS_trans_sf"/>
</dbReference>
<feature type="transmembrane region" description="Helical" evidence="5">
    <location>
        <begin position="172"/>
        <end position="190"/>
    </location>
</feature>
<dbReference type="PANTHER" id="PTHR23530">
    <property type="entry name" value="TRANSPORT PROTEIN-RELATED"/>
    <property type="match status" value="1"/>
</dbReference>
<dbReference type="Pfam" id="PF07690">
    <property type="entry name" value="MFS_1"/>
    <property type="match status" value="2"/>
</dbReference>
<dbReference type="PROSITE" id="PS50850">
    <property type="entry name" value="MFS"/>
    <property type="match status" value="1"/>
</dbReference>
<dbReference type="GO" id="GO:0022857">
    <property type="term" value="F:transmembrane transporter activity"/>
    <property type="evidence" value="ECO:0007669"/>
    <property type="project" value="InterPro"/>
</dbReference>
<keyword evidence="4 5" id="KW-0472">Membrane</keyword>
<dbReference type="SUPFAM" id="SSF103473">
    <property type="entry name" value="MFS general substrate transporter"/>
    <property type="match status" value="1"/>
</dbReference>
<protein>
    <submittedName>
        <fullName evidence="7">Major Facilitator Superfamily transporter</fullName>
    </submittedName>
</protein>
<feature type="transmembrane region" description="Helical" evidence="5">
    <location>
        <begin position="73"/>
        <end position="93"/>
    </location>
</feature>
<proteinExistence type="predicted"/>
<gene>
    <name evidence="7" type="ordered locus">Asphe3_07910</name>
</gene>
<organism evidence="7 8">
    <name type="scientific">Pseudarthrobacter phenanthrenivorans (strain DSM 18606 / JCM 16027 / LMG 23796 / Sphe3)</name>
    <name type="common">Arthrobacter phenanthrenivorans</name>
    <dbReference type="NCBI Taxonomy" id="930171"/>
    <lineage>
        <taxon>Bacteria</taxon>
        <taxon>Bacillati</taxon>
        <taxon>Actinomycetota</taxon>
        <taxon>Actinomycetes</taxon>
        <taxon>Micrococcales</taxon>
        <taxon>Micrococcaceae</taxon>
        <taxon>Pseudarthrobacter</taxon>
    </lineage>
</organism>
<evidence type="ECO:0000256" key="5">
    <source>
        <dbReference type="SAM" id="Phobius"/>
    </source>
</evidence>
<evidence type="ECO:0000256" key="3">
    <source>
        <dbReference type="ARBA" id="ARBA00022989"/>
    </source>
</evidence>
<evidence type="ECO:0000256" key="2">
    <source>
        <dbReference type="ARBA" id="ARBA00022692"/>
    </source>
</evidence>
<evidence type="ECO:0000259" key="6">
    <source>
        <dbReference type="PROSITE" id="PS50850"/>
    </source>
</evidence>
<dbReference type="EMBL" id="CP002379">
    <property type="protein sequence ID" value="ADX71990.1"/>
    <property type="molecule type" value="Genomic_DNA"/>
</dbReference>
<evidence type="ECO:0000313" key="8">
    <source>
        <dbReference type="Proteomes" id="UP000008639"/>
    </source>
</evidence>
<feature type="transmembrane region" description="Helical" evidence="5">
    <location>
        <begin position="12"/>
        <end position="33"/>
    </location>
</feature>
<dbReference type="InterPro" id="IPR020846">
    <property type="entry name" value="MFS_dom"/>
</dbReference>
<dbReference type="InterPro" id="IPR053160">
    <property type="entry name" value="MFS_DHA3_Transporter"/>
</dbReference>
<accession>F0M1P4</accession>
<dbReference type="HOGENOM" id="CLU_046685_6_0_11"/>
<evidence type="ECO:0000256" key="1">
    <source>
        <dbReference type="ARBA" id="ARBA00004651"/>
    </source>
</evidence>
<dbReference type="OrthoDB" id="3513479at2"/>
<feature type="transmembrane region" description="Helical" evidence="5">
    <location>
        <begin position="99"/>
        <end position="125"/>
    </location>
</feature>
<evidence type="ECO:0000256" key="4">
    <source>
        <dbReference type="ARBA" id="ARBA00023136"/>
    </source>
</evidence>
<name>F0M1P4_PSEPM</name>
<keyword evidence="2 5" id="KW-0812">Transmembrane</keyword>
<dbReference type="KEGG" id="apn:Asphe3_07910"/>
<keyword evidence="3 5" id="KW-1133">Transmembrane helix</keyword>
<feature type="transmembrane region" description="Helical" evidence="5">
    <location>
        <begin position="258"/>
        <end position="280"/>
    </location>
</feature>
<dbReference type="InterPro" id="IPR005829">
    <property type="entry name" value="Sugar_transporter_CS"/>
</dbReference>
<dbReference type="STRING" id="930171.Asphe3_07910"/>
<feature type="transmembrane region" description="Helical" evidence="5">
    <location>
        <begin position="376"/>
        <end position="398"/>
    </location>
</feature>
<dbReference type="GO" id="GO:0005886">
    <property type="term" value="C:plasma membrane"/>
    <property type="evidence" value="ECO:0007669"/>
    <property type="project" value="UniProtKB-SubCell"/>
</dbReference>
<feature type="transmembrane region" description="Helical" evidence="5">
    <location>
        <begin position="45"/>
        <end position="66"/>
    </location>
</feature>
<dbReference type="PROSITE" id="PS00216">
    <property type="entry name" value="SUGAR_TRANSPORT_1"/>
    <property type="match status" value="1"/>
</dbReference>